<reference evidence="2" key="1">
    <citation type="submission" date="2008-06" db="EMBL/GenBank/DDBJ databases">
        <authorList>
            <person name="Lorenzi H."/>
            <person name="Inman J."/>
            <person name="Miller J."/>
            <person name="Schobel S."/>
            <person name="Amedeo P."/>
            <person name="Caler E.V."/>
            <person name="da Silva J."/>
        </authorList>
    </citation>
    <scope>NUCLEOTIDE SEQUENCE [LARGE SCALE GENOMIC DNA]</scope>
    <source>
        <strain evidence="2">RN66</strain>
    </source>
</reference>
<name>B6AFM9_CRYMR</name>
<gene>
    <name evidence="2" type="ORF">CMU_034050</name>
</gene>
<dbReference type="RefSeq" id="XP_002141369.1">
    <property type="nucleotide sequence ID" value="XM_002141333.1"/>
</dbReference>
<dbReference type="AlphaFoldDB" id="B6AFM9"/>
<evidence type="ECO:0000256" key="1">
    <source>
        <dbReference type="SAM" id="Phobius"/>
    </source>
</evidence>
<dbReference type="Proteomes" id="UP000001460">
    <property type="component" value="Unassembled WGS sequence"/>
</dbReference>
<dbReference type="GeneID" id="6996413"/>
<sequence>MTECKCFLKDAMSGESIWKSAIVIAAFNICILLFGNSFFGLLCSCIVFCIGIGGICIKLCPEKLALLRNREFVTDEDLQKHCKSVASHINSLVDGFLATITWENPIFSFSMFSILLFASLFLRSLSFLTFIIIVGNILISRVYLYSLYFSLIEPIVTPYVDVISKKFNSIFERIPRMSHIKDE</sequence>
<feature type="transmembrane region" description="Helical" evidence="1">
    <location>
        <begin position="114"/>
        <end position="139"/>
    </location>
</feature>
<keyword evidence="1" id="KW-1133">Transmembrane helix</keyword>
<evidence type="ECO:0000313" key="3">
    <source>
        <dbReference type="Proteomes" id="UP000001460"/>
    </source>
</evidence>
<dbReference type="VEuPathDB" id="CryptoDB:CMU_034050"/>
<keyword evidence="1" id="KW-0812">Transmembrane</keyword>
<dbReference type="EMBL" id="DS989731">
    <property type="protein sequence ID" value="EEA07020.1"/>
    <property type="molecule type" value="Genomic_DNA"/>
</dbReference>
<dbReference type="OrthoDB" id="343081at2759"/>
<keyword evidence="3" id="KW-1185">Reference proteome</keyword>
<protein>
    <submittedName>
        <fullName evidence="2">Uncharacterized protein</fullName>
    </submittedName>
</protein>
<keyword evidence="1" id="KW-0472">Membrane</keyword>
<organism evidence="2 3">
    <name type="scientific">Cryptosporidium muris (strain RN66)</name>
    <dbReference type="NCBI Taxonomy" id="441375"/>
    <lineage>
        <taxon>Eukaryota</taxon>
        <taxon>Sar</taxon>
        <taxon>Alveolata</taxon>
        <taxon>Apicomplexa</taxon>
        <taxon>Conoidasida</taxon>
        <taxon>Coccidia</taxon>
        <taxon>Eucoccidiorida</taxon>
        <taxon>Eimeriorina</taxon>
        <taxon>Cryptosporidiidae</taxon>
        <taxon>Cryptosporidium</taxon>
    </lineage>
</organism>
<accession>B6AFM9</accession>
<proteinExistence type="predicted"/>
<evidence type="ECO:0000313" key="2">
    <source>
        <dbReference type="EMBL" id="EEA07020.1"/>
    </source>
</evidence>
<feature type="transmembrane region" description="Helical" evidence="1">
    <location>
        <begin position="17"/>
        <end position="35"/>
    </location>
</feature>